<evidence type="ECO:0000313" key="8">
    <source>
        <dbReference type="Ensembl" id="ENSMSIP00000032776.1"/>
    </source>
</evidence>
<keyword evidence="4" id="KW-0812">Transmembrane</keyword>
<feature type="domain" description="Leucine-rich repeat-containing protein 37 N-terminal" evidence="7">
    <location>
        <begin position="2108"/>
        <end position="2172"/>
    </location>
</feature>
<evidence type="ECO:0000259" key="7">
    <source>
        <dbReference type="Pfam" id="PF15779"/>
    </source>
</evidence>
<feature type="domain" description="Leucine-rich repeat-containing protein 37 N-terminal" evidence="7">
    <location>
        <begin position="873"/>
        <end position="942"/>
    </location>
</feature>
<dbReference type="InterPro" id="IPR003591">
    <property type="entry name" value="Leu-rich_rpt_typical-subtyp"/>
</dbReference>
<keyword evidence="2" id="KW-0677">Repeat</keyword>
<name>A0A8C6I806_MUSSI</name>
<feature type="domain" description="Leucine-rich repeat-containing protein 37 N-terminal" evidence="7">
    <location>
        <begin position="1115"/>
        <end position="1185"/>
    </location>
</feature>
<feature type="domain" description="Leucine-rich repeat-containing protein 37 N-terminal" evidence="7">
    <location>
        <begin position="1998"/>
        <end position="2064"/>
    </location>
</feature>
<feature type="region of interest" description="Disordered" evidence="3">
    <location>
        <begin position="53"/>
        <end position="76"/>
    </location>
</feature>
<evidence type="ECO:0000256" key="5">
    <source>
        <dbReference type="SAM" id="SignalP"/>
    </source>
</evidence>
<feature type="domain" description="Leucine-rich repeat-containing protein 37 N-terminal" evidence="7">
    <location>
        <begin position="1234"/>
        <end position="1299"/>
    </location>
</feature>
<keyword evidence="5" id="KW-0732">Signal</keyword>
<keyword evidence="4" id="KW-1133">Transmembrane helix</keyword>
<feature type="domain" description="Leucine-rich repeat-containing protein 37 N-terminal" evidence="7">
    <location>
        <begin position="244"/>
        <end position="303"/>
    </location>
</feature>
<feature type="chain" id="PRO_5044681140" evidence="5">
    <location>
        <begin position="27"/>
        <end position="3632"/>
    </location>
</feature>
<protein>
    <submittedName>
        <fullName evidence="8">Leucine rich repeat containing 37</fullName>
    </submittedName>
</protein>
<dbReference type="Pfam" id="PF15779">
    <property type="entry name" value="LRRC37"/>
    <property type="match status" value="21"/>
</dbReference>
<sequence>MPPLHFGARRLLFTWQLLWLLAPAVSIPEFTGNPVQLTSKPWVPTKLWSWHPSDHPPRAAHTRISKTDTGSDHLGSSVSTEMLSPLEELTDSLLPFQDPSTLQELNPASEELVPHQDLTDKLIPTGKQPGNMLMLSGDQNQAPTLSSEFKSTASLFGDAAKTFIVSPKELKKDLAQHKKLAKVVVGKPQFQKPIVDDYYEDLTMNEPHSYNLPLQSQENADEVPELLEQVELDQMETQTQNPENLQQEAPDYFPQSPEEDETLNKKEDQVHHQLYYTLPTITGKPVDTQLKITSEPIKEVESSSYEEETPTQTPGPLVGAELFLSQQQQQQPGEPSETPEEGESSGIDLESSIQPQEDSEEVGPLPTQQEDLSQHLGPVLEDESSLSELEQPIQLSESPEVVGSDSENQPEASVQPTVFPVAEQEAPFGAPESPIETVVETSPIPEIQPTQNEDYQYHLPNVTVIPVDVTLTITLGPIKEVDSFLAQQEFPVHAIEYSNDIEPFLKEEEPPAQTSETPGESQFESQLEVPVQASEYDEELKSSATEQLAQFPENHGVTILPSNLYQTRHSSLSDVTGQPSDLAITITENPIEMGTSVYHDDAAAPEEVEFLKTQQGVLSQSLEPILYDKPLSQQEDITGISQISEEGEPFPAQQETPEHSLELPTEEIAPPPGHHEVTGLPLGYGQVYSPASQNILTQYPTAPEEDQYSPVGQEVPNQLGEFSVEPSPSQQKLFPVLKPTAAQALKPPRVGNFSIIHNKIPHHSPKPLKNMVTDIPGHKMTVPRPDQDQGEYIISSNGSFQSLDLEVTVTSGITPETMHMLPKRTINPQIYSQVKISHPQHVETQHPNPAKTTVQPLDLELAINLQSTPKENFAQTLQETTTQLTGPLKEVTVQAPEHHEGTIPIPTQDQANYPRSPTVSFQSLDLEPTITPEANGEPYHPTVSQQIIIVHPPKHPLVIYSEQVHTQHPNPTEAQPLNLELILTSQPTAEGELPQTLQDSTSQIIREPLIEVVALVPIYQEVTVQTPSQDQAEYLTSSTVSFQPLDLELSITPESTREPHLPTVPQQTIIVHPPKNPLVIHSEQVHTQHPNPTEATVQPLDLQPTITPQPTAERELLQTLQNSTGQITESPTAVAIPVPVYLDMTVPTLSQDQAEYLTSPTVSFQPLDLESTITPEPTREAEHFTTPKNTTAFPPKYTHMTLPQEVSVQHLKPTEGIVPPLDLELTITPQPATEGELSQTVQESTTQITEPHKEIIVPVPVFQEVTVPTPSQDQAEYQTFQHLNLELTSEPTKEAYRSTVSKTTITVNFPKCTQHPNPAEATDKPLDLELTIGSSYQPTAEGECFQETTTQISETPKQVVTAVPEYQEVAVSAPIQDQAKYPLLPTVSFHPLDLELTISSEPPREAYPTTPDQTMVPPQKYLLGIYPGHAHIQHLNPTDITIQPLDLELTVHSQPTTEEEHSQSIRKNTTQITEPVKEVEALAPEGEDVTIPMPILEQTEFPTPDSVSLQSVDQELAILSDLPGWTYHPQKLKEIKRHTPGKIFLHYAEPPMGMVVETPDLFFLKTAKSKPVQETSIYITKSSKEIVAQSPEHKEAVLPDPVEGQDKSLNPPNMSLKLLNQERIIPFLPRGLAQEPPNPKETKNHTPGKIFLHYAEHPIGMVAEPPDLFFLKSTKSKPTQKTPTQIKKLRKKVATHTLKYKKGVLTAPVEGQAESVALPNMSLQALDQEFTISSQLPAWTHHPPNPKESRNHTPAKIFLHYAEPPMGMVVEPPDLFLLKTTKYNSVQETPTHITKSPKEVAAHTLEYKEWVLPVPVEGQAESPTPPNMSLQLLDQEVIIPSLLSPPAHDTPNPKETKTHTPGKIFPHYAEPPIRMSVEPPDLFFLRSTKSKSVQETPTQIINSPKDVTAPTREYKKGVLPAFVEGQAESSLLPHISLQHLDQELIIPSLPPPQAHNPSNPKETKKYTPGKVFLYYADPPMGMVVEPPDLFFLKTTNSKPVQETLTQISESPKEVAAQTLEYKKVVLPAPVQEQDESATSPKMSLQPLDQELTISSQPPAWNHNPLNPKEIKNYAPGKISLHYAEPPMGMVVEPPDLFLLNTSKSNPGQENPTQITKSPKEVVGQTLEYKEGVLSGPIEGQDESPAPPSMSLQPLDQELTMSSQPPGYTHHSPNAAKTENHTPENNFFPYAEPPMGTVVQPPDLFFLKSTKSNLVQETPSLITKSPKEVAAHTLEYKKRLPPVPVEGQAESPPPPNISLQPLDQELTISSQPPGWTHHPPNPKETKNYTPGKIFLHYADTPLGMIVEPPDLFFLKTTTSEPVQETPSQITKSPKEIIAQTLEYKEGLLPVPFGDEDDSTTPPNVSLQPLDQEIIISFPSLGQAQQPPNVKESKEHQPEEILFHNAEPSMGTVVDLDLFFPKAMESKPVQEAPAQITKSPKEGVVQTLEYKELVVSSLIEGNVKYVTPNVSYRPLDLGLSESSGSTTEVYRSTTLNETTVPSSMHLQVPMPHLHSNFSVTQQPNTMAKHSSIMETPAHPSEIPVETVAQSVEHYPTIVLTSVYIETQHSNLSAIETAHSEVPTTTAPYPQAIYSEVPTTTSLYSEATHFGVSTTTAASPEITHSKAPETTALTPKWPGTTSLSPDQVEKHPSPTVQVLKMESTITPYSENSSTENDLTIEKTAYNYTNICDFCVCENETLLCVHLSPKWRLQQVPVPRPNTYNDTFVILNFKGNDISFIDKNIWKVYRWTEKLILSENRLTELHKESFEGLLSLQVLDLSCNKIRYIERGTFEPLPFLKYMNLGCNLLTELSFGTFQAWHGMQFLQQLILSRNPLAVVEDPYFFKLPALKYLDLGTTQVQLTTVESILIKTLELEHLILPSHMACCLCKFKADIEVICKTIKLHCHTGCLTNTTRCLEEASIRNPEGAFMKVLQDRTGNTSTELIIEPERGNSDKDYANYSSSMDENIDFNDENDIMSALNYILPYFSEGNMEDIISSMLPFIKLLFSQEQDASNSLGSLQKDLERVPVTNESKSSNVTYKNKLNKHYFLENLLDTDTDEVQKEKKPGRHNAKSKNVGPKFKRQIFEKRWEPALAEEDSLAEIEKAERQLHSMSRVPKGTGSIQKRHFKDVSGKSLWSKQSVQTPVESISKDRQLGSPPSTELQQLGLEQKPRELVGYSFPSEPLLPKEHREELSSSPDLPLLDKAPTTNSLPEFIDRRKDLSYTIYVLESANANVKRAKGSNPSLQPEARHRNLRKKKSHFQLIAKRPAASSAVRSLISSSARGVFSSLGDLRYPERPFSELYVAPEPSTKKPLEENRAATDNVEENILEQIVNTMPEETTSKNKSAKNPAADSDIPIPNIPGLIPPVLQTSKPPLNFIFGSDSPNNFEEFAYPSLMTPGEQFESHLNQQLRVLIPNNDVRRLISHVIRTLKMDCSDSQVQLSCAKLISRTGLLMKLLSEQQDFKLSRVDWDTDQWKTENYINENTETQSKLKSLGRSQFGKEVSEFSYNNKVTLAISVTVVVIVLIIIFCLIEIYSHRTAKEGDEEKSSRYKKNYYKISETQDGFFWLRCPLWLRDMYRPLHDTRKKNMAQDLQDKESSGEEEIFNKDVPREFKRRSSVKSSAEESVVEAPR</sequence>
<dbReference type="InterPro" id="IPR032754">
    <property type="entry name" value="LRRC37_N"/>
</dbReference>
<feature type="compositionally biased region" description="Low complexity" evidence="3">
    <location>
        <begin position="3193"/>
        <end position="3202"/>
    </location>
</feature>
<dbReference type="SMART" id="SM00369">
    <property type="entry name" value="LRR_TYP"/>
    <property type="match status" value="4"/>
</dbReference>
<feature type="domain" description="Leucine-rich repeat-containing protein 37 N-terminal" evidence="7">
    <location>
        <begin position="1569"/>
        <end position="1637"/>
    </location>
</feature>
<feature type="region of interest" description="Disordered" evidence="3">
    <location>
        <begin position="3140"/>
        <end position="3159"/>
    </location>
</feature>
<reference evidence="8" key="1">
    <citation type="submission" date="2025-05" db="UniProtKB">
        <authorList>
            <consortium name="Ensembl"/>
        </authorList>
    </citation>
    <scope>IDENTIFICATION</scope>
</reference>
<evidence type="ECO:0000256" key="3">
    <source>
        <dbReference type="SAM" id="MobiDB-lite"/>
    </source>
</evidence>
<evidence type="ECO:0000256" key="4">
    <source>
        <dbReference type="SAM" id="Phobius"/>
    </source>
</evidence>
<evidence type="ECO:0000256" key="2">
    <source>
        <dbReference type="ARBA" id="ARBA00022737"/>
    </source>
</evidence>
<feature type="domain" description="LRRC37A/B like protein 1 C-terminal" evidence="6">
    <location>
        <begin position="3398"/>
        <end position="3542"/>
    </location>
</feature>
<feature type="domain" description="Leucine-rich repeat-containing protein 37 N-terminal" evidence="7">
    <location>
        <begin position="990"/>
        <end position="1063"/>
    </location>
</feature>
<dbReference type="SUPFAM" id="SSF52058">
    <property type="entry name" value="L domain-like"/>
    <property type="match status" value="1"/>
</dbReference>
<feature type="domain" description="Leucine-rich repeat-containing protein 37 N-terminal" evidence="7">
    <location>
        <begin position="752"/>
        <end position="819"/>
    </location>
</feature>
<feature type="domain" description="Leucine-rich repeat-containing protein 37 N-terminal" evidence="7">
    <location>
        <begin position="827"/>
        <end position="869"/>
    </location>
</feature>
<feature type="domain" description="Leucine-rich repeat-containing protein 37 N-terminal" evidence="7">
    <location>
        <begin position="1676"/>
        <end position="1744"/>
    </location>
</feature>
<dbReference type="PANTHER" id="PTHR23045">
    <property type="entry name" value="LEUCINE-RICH REPEAT-CONTAINING PROTEIN 37A"/>
    <property type="match status" value="1"/>
</dbReference>
<feature type="compositionally biased region" description="Polar residues" evidence="3">
    <location>
        <begin position="405"/>
        <end position="415"/>
    </location>
</feature>
<dbReference type="InterPro" id="IPR032675">
    <property type="entry name" value="LRR_dom_sf"/>
</dbReference>
<evidence type="ECO:0000259" key="6">
    <source>
        <dbReference type="Pfam" id="PF14914"/>
    </source>
</evidence>
<dbReference type="Gene3D" id="3.80.10.10">
    <property type="entry name" value="Ribonuclease Inhibitor"/>
    <property type="match status" value="1"/>
</dbReference>
<feature type="domain" description="Leucine-rich repeat-containing protein 37 N-terminal" evidence="7">
    <location>
        <begin position="420"/>
        <end position="482"/>
    </location>
</feature>
<dbReference type="Proteomes" id="UP000694415">
    <property type="component" value="Unplaced"/>
</dbReference>
<dbReference type="InterPro" id="IPR029423">
    <property type="entry name" value="LRRC37AB_C"/>
</dbReference>
<feature type="region of interest" description="Disordered" evidence="3">
    <location>
        <begin position="3109"/>
        <end position="3134"/>
    </location>
</feature>
<proteinExistence type="predicted"/>
<dbReference type="PANTHER" id="PTHR23045:SF9">
    <property type="entry name" value="LEUCINE RICH REPEAT CONTAINING 37A-RELATED"/>
    <property type="match status" value="1"/>
</dbReference>
<feature type="region of interest" description="Disordered" evidence="3">
    <location>
        <begin position="2614"/>
        <end position="2649"/>
    </location>
</feature>
<feature type="domain" description="Leucine-rich repeat-containing protein 37 N-terminal" evidence="7">
    <location>
        <begin position="537"/>
        <end position="588"/>
    </location>
</feature>
<keyword evidence="9" id="KW-1185">Reference proteome</keyword>
<feature type="compositionally biased region" description="Low complexity" evidence="3">
    <location>
        <begin position="325"/>
        <end position="336"/>
    </location>
</feature>
<feature type="compositionally biased region" description="Polar residues" evidence="3">
    <location>
        <begin position="236"/>
        <end position="247"/>
    </location>
</feature>
<feature type="region of interest" description="Disordered" evidence="3">
    <location>
        <begin position="2238"/>
        <end position="2287"/>
    </location>
</feature>
<dbReference type="InterPro" id="IPR015753">
    <property type="entry name" value="LRRC37"/>
</dbReference>
<feature type="domain" description="Leucine-rich repeat-containing protein 37 N-terminal" evidence="7">
    <location>
        <begin position="1786"/>
        <end position="1850"/>
    </location>
</feature>
<dbReference type="InterPro" id="IPR001611">
    <property type="entry name" value="Leu-rich_rpt"/>
</dbReference>
<feature type="region of interest" description="Disordered" evidence="3">
    <location>
        <begin position="3334"/>
        <end position="3356"/>
    </location>
</feature>
<feature type="domain" description="Leucine-rich repeat-containing protein 37 N-terminal" evidence="7">
    <location>
        <begin position="2423"/>
        <end position="2491"/>
    </location>
</feature>
<feature type="compositionally biased region" description="Polar residues" evidence="3">
    <location>
        <begin position="2158"/>
        <end position="2176"/>
    </location>
</feature>
<dbReference type="Ensembl" id="ENSMSIT00000041347.1">
    <property type="protein sequence ID" value="ENSMSIP00000032776.1"/>
    <property type="gene ID" value="ENSMSIG00000027443.1"/>
</dbReference>
<dbReference type="GeneTree" id="ENSGT00530000063282"/>
<feature type="signal peptide" evidence="5">
    <location>
        <begin position="1"/>
        <end position="26"/>
    </location>
</feature>
<feature type="compositionally biased region" description="Low complexity" evidence="3">
    <location>
        <begin position="3619"/>
        <end position="3632"/>
    </location>
</feature>
<feature type="domain" description="Leucine-rich repeat-containing protein 37 N-terminal" evidence="7">
    <location>
        <begin position="2211"/>
        <end position="2279"/>
    </location>
</feature>
<keyword evidence="4" id="KW-0472">Membrane</keyword>
<feature type="domain" description="Leucine-rich repeat-containing protein 37 N-terminal" evidence="7">
    <location>
        <begin position="1346"/>
        <end position="1410"/>
    </location>
</feature>
<feature type="domain" description="Leucine-rich repeat-containing protein 37 N-terminal" evidence="7">
    <location>
        <begin position="1890"/>
        <end position="1957"/>
    </location>
</feature>
<feature type="region of interest" description="Disordered" evidence="3">
    <location>
        <begin position="508"/>
        <end position="528"/>
    </location>
</feature>
<dbReference type="Pfam" id="PF13855">
    <property type="entry name" value="LRR_8"/>
    <property type="match status" value="1"/>
</dbReference>
<feature type="domain" description="Leucine-rich repeat-containing protein 37 N-terminal" evidence="7">
    <location>
        <begin position="646"/>
        <end position="698"/>
    </location>
</feature>
<dbReference type="PROSITE" id="PS51450">
    <property type="entry name" value="LRR"/>
    <property type="match status" value="1"/>
</dbReference>
<keyword evidence="1" id="KW-0433">Leucine-rich repeat</keyword>
<feature type="region of interest" description="Disordered" evidence="3">
    <location>
        <begin position="297"/>
        <end position="415"/>
    </location>
</feature>
<feature type="compositionally biased region" description="Polar residues" evidence="3">
    <location>
        <begin position="512"/>
        <end position="525"/>
    </location>
</feature>
<feature type="region of interest" description="Disordered" evidence="3">
    <location>
        <begin position="3176"/>
        <end position="3208"/>
    </location>
</feature>
<feature type="region of interest" description="Disordered" evidence="3">
    <location>
        <begin position="2158"/>
        <end position="2185"/>
    </location>
</feature>
<dbReference type="Ensembl" id="ENSMSIT00000041332.1">
    <property type="protein sequence ID" value="ENSMSIP00000032763.1"/>
    <property type="gene ID" value="ENSMSIG00000027443.1"/>
</dbReference>
<evidence type="ECO:0000313" key="9">
    <source>
        <dbReference type="Proteomes" id="UP000694415"/>
    </source>
</evidence>
<feature type="domain" description="Leucine-rich repeat-containing protein 37 N-terminal" evidence="7">
    <location>
        <begin position="1458"/>
        <end position="1529"/>
    </location>
</feature>
<feature type="region of interest" description="Disordered" evidence="3">
    <location>
        <begin position="236"/>
        <end position="266"/>
    </location>
</feature>
<feature type="region of interest" description="Disordered" evidence="3">
    <location>
        <begin position="3611"/>
        <end position="3632"/>
    </location>
</feature>
<feature type="domain" description="Leucine-rich repeat-containing protein 37 N-terminal" evidence="7">
    <location>
        <begin position="2319"/>
        <end position="2386"/>
    </location>
</feature>
<accession>A0A8C6I806</accession>
<organism evidence="8 9">
    <name type="scientific">Mus spicilegus</name>
    <name type="common">Mound-building mouse</name>
    <dbReference type="NCBI Taxonomy" id="10103"/>
    <lineage>
        <taxon>Eukaryota</taxon>
        <taxon>Metazoa</taxon>
        <taxon>Chordata</taxon>
        <taxon>Craniata</taxon>
        <taxon>Vertebrata</taxon>
        <taxon>Euteleostomi</taxon>
        <taxon>Mammalia</taxon>
        <taxon>Eutheria</taxon>
        <taxon>Euarchontoglires</taxon>
        <taxon>Glires</taxon>
        <taxon>Rodentia</taxon>
        <taxon>Myomorpha</taxon>
        <taxon>Muroidea</taxon>
        <taxon>Muridae</taxon>
        <taxon>Murinae</taxon>
        <taxon>Mus</taxon>
        <taxon>Mus</taxon>
    </lineage>
</organism>
<feature type="compositionally biased region" description="Polar residues" evidence="3">
    <location>
        <begin position="2256"/>
        <end position="2272"/>
    </location>
</feature>
<dbReference type="Pfam" id="PF14914">
    <property type="entry name" value="LRRC37AB_C"/>
    <property type="match status" value="1"/>
</dbReference>
<feature type="transmembrane region" description="Helical" evidence="4">
    <location>
        <begin position="3512"/>
        <end position="3532"/>
    </location>
</feature>
<evidence type="ECO:0000256" key="1">
    <source>
        <dbReference type="ARBA" id="ARBA00022614"/>
    </source>
</evidence>